<reference evidence="10" key="1">
    <citation type="submission" date="2017-09" db="EMBL/GenBank/DDBJ databases">
        <title>Depth-based differentiation of microbial function through sediment-hosted aquifers and enrichment of novel symbionts in the deep terrestrial subsurface.</title>
        <authorList>
            <person name="Probst A.J."/>
            <person name="Ladd B."/>
            <person name="Jarett J.K."/>
            <person name="Geller-Mcgrath D.E."/>
            <person name="Sieber C.M.K."/>
            <person name="Emerson J.B."/>
            <person name="Anantharaman K."/>
            <person name="Thomas B.C."/>
            <person name="Malmstrom R."/>
            <person name="Stieglmeier M."/>
            <person name="Klingl A."/>
            <person name="Woyke T."/>
            <person name="Ryan C.M."/>
            <person name="Banfield J.F."/>
        </authorList>
    </citation>
    <scope>NUCLEOTIDE SEQUENCE [LARGE SCALE GENOMIC DNA]</scope>
</reference>
<dbReference type="HAMAP" id="MF_00693">
    <property type="entry name" value="Transcrip_reg_TACO1"/>
    <property type="match status" value="1"/>
</dbReference>
<keyword evidence="5 6" id="KW-0804">Transcription</keyword>
<evidence type="ECO:0000313" key="9">
    <source>
        <dbReference type="EMBL" id="PJE67504.1"/>
    </source>
</evidence>
<evidence type="ECO:0000256" key="5">
    <source>
        <dbReference type="ARBA" id="ARBA00023163"/>
    </source>
</evidence>
<evidence type="ECO:0000259" key="8">
    <source>
        <dbReference type="Pfam" id="PF20772"/>
    </source>
</evidence>
<dbReference type="GO" id="GO:0005829">
    <property type="term" value="C:cytosol"/>
    <property type="evidence" value="ECO:0007669"/>
    <property type="project" value="TreeGrafter"/>
</dbReference>
<dbReference type="Proteomes" id="UP000231474">
    <property type="component" value="Unassembled WGS sequence"/>
</dbReference>
<gene>
    <name evidence="9" type="ORF">COU95_02090</name>
</gene>
<sequence>MSGHSKWATIHRQKETTDAKKGLAWTKVANAIIVAVRQTGITDPEKNFKLRLAIEKGRALNMPKENIERAIFRGGGEAGKGKIEEVTYEGFGPEGIAIVCETATDNKQRTAQEIKNIFERGGGKLVGPGSVSFLFEKTALITLEKPQNPQESILSIIDLGAEDVEEVADAIEVYTKVENLEEMKKKLTEAGFKISNFEITMKPKTTVPISDKETAQKVLDFLEKIEEQPDVQKVFANFDIPVELVNQLTS</sequence>
<proteinExistence type="inferred from homology"/>
<dbReference type="SUPFAM" id="SSF75625">
    <property type="entry name" value="YebC-like"/>
    <property type="match status" value="1"/>
</dbReference>
<evidence type="ECO:0000313" key="10">
    <source>
        <dbReference type="Proteomes" id="UP000231474"/>
    </source>
</evidence>
<dbReference type="FunFam" id="1.10.10.200:FF:000002">
    <property type="entry name" value="Probable transcriptional regulatory protein CLM62_37755"/>
    <property type="match status" value="1"/>
</dbReference>
<dbReference type="GO" id="GO:0006355">
    <property type="term" value="P:regulation of DNA-templated transcription"/>
    <property type="evidence" value="ECO:0007669"/>
    <property type="project" value="UniProtKB-UniRule"/>
</dbReference>
<name>A0A2M8L3K9_9BACT</name>
<comment type="subcellular location">
    <subcellularLocation>
        <location evidence="6">Cytoplasm</location>
    </subcellularLocation>
</comment>
<keyword evidence="4 6" id="KW-0238">DNA-binding</keyword>
<dbReference type="AlphaFoldDB" id="A0A2M8L3K9"/>
<dbReference type="GO" id="GO:0003677">
    <property type="term" value="F:DNA binding"/>
    <property type="evidence" value="ECO:0007669"/>
    <property type="project" value="UniProtKB-UniRule"/>
</dbReference>
<dbReference type="InterPro" id="IPR026564">
    <property type="entry name" value="Transcrip_reg_TACO1-like_dom3"/>
</dbReference>
<evidence type="ECO:0000256" key="4">
    <source>
        <dbReference type="ARBA" id="ARBA00023125"/>
    </source>
</evidence>
<evidence type="ECO:0000256" key="2">
    <source>
        <dbReference type="ARBA" id="ARBA00022490"/>
    </source>
</evidence>
<protein>
    <recommendedName>
        <fullName evidence="6">Probable transcriptional regulatory protein COU95_02090</fullName>
    </recommendedName>
</protein>
<dbReference type="InterPro" id="IPR017856">
    <property type="entry name" value="Integrase-like_N"/>
</dbReference>
<evidence type="ECO:0000256" key="6">
    <source>
        <dbReference type="HAMAP-Rule" id="MF_00693"/>
    </source>
</evidence>
<dbReference type="InterPro" id="IPR048300">
    <property type="entry name" value="TACO1_YebC-like_2nd/3rd_dom"/>
</dbReference>
<evidence type="ECO:0000259" key="7">
    <source>
        <dbReference type="Pfam" id="PF01709"/>
    </source>
</evidence>
<dbReference type="NCBIfam" id="TIGR01033">
    <property type="entry name" value="YebC/PmpR family DNA-binding transcriptional regulator"/>
    <property type="match status" value="1"/>
</dbReference>
<feature type="domain" description="TACO1/YebC-like N-terminal" evidence="8">
    <location>
        <begin position="5"/>
        <end position="76"/>
    </location>
</feature>
<dbReference type="Gene3D" id="1.10.10.200">
    <property type="match status" value="1"/>
</dbReference>
<dbReference type="NCBIfam" id="NF009044">
    <property type="entry name" value="PRK12378.1"/>
    <property type="match status" value="1"/>
</dbReference>
<dbReference type="NCBIfam" id="NF001030">
    <property type="entry name" value="PRK00110.1"/>
    <property type="match status" value="1"/>
</dbReference>
<dbReference type="InterPro" id="IPR002876">
    <property type="entry name" value="Transcrip_reg_TACO1-like"/>
</dbReference>
<feature type="domain" description="TACO1/YebC-like second and third" evidence="7">
    <location>
        <begin position="84"/>
        <end position="238"/>
    </location>
</feature>
<dbReference type="Pfam" id="PF01709">
    <property type="entry name" value="Transcrip_reg"/>
    <property type="match status" value="1"/>
</dbReference>
<dbReference type="InterPro" id="IPR049083">
    <property type="entry name" value="TACO1_YebC_N"/>
</dbReference>
<comment type="caution">
    <text evidence="9">The sequence shown here is derived from an EMBL/GenBank/DDBJ whole genome shotgun (WGS) entry which is preliminary data.</text>
</comment>
<comment type="similarity">
    <text evidence="1 6">Belongs to the TACO1 family.</text>
</comment>
<keyword evidence="3 6" id="KW-0805">Transcription regulation</keyword>
<dbReference type="InterPro" id="IPR029072">
    <property type="entry name" value="YebC-like"/>
</dbReference>
<dbReference type="Pfam" id="PF20772">
    <property type="entry name" value="TACO1_YebC_N"/>
    <property type="match status" value="1"/>
</dbReference>
<dbReference type="PANTHER" id="PTHR12532:SF6">
    <property type="entry name" value="TRANSCRIPTIONAL REGULATORY PROTEIN YEBC-RELATED"/>
    <property type="match status" value="1"/>
</dbReference>
<dbReference type="PANTHER" id="PTHR12532">
    <property type="entry name" value="TRANSLATIONAL ACTIVATOR OF CYTOCHROME C OXIDASE 1"/>
    <property type="match status" value="1"/>
</dbReference>
<dbReference type="EMBL" id="PFEK01000041">
    <property type="protein sequence ID" value="PJE67504.1"/>
    <property type="molecule type" value="Genomic_DNA"/>
</dbReference>
<dbReference type="Gene3D" id="3.30.70.980">
    <property type="match status" value="2"/>
</dbReference>
<accession>A0A2M8L3K9</accession>
<evidence type="ECO:0000256" key="3">
    <source>
        <dbReference type="ARBA" id="ARBA00023015"/>
    </source>
</evidence>
<evidence type="ECO:0000256" key="1">
    <source>
        <dbReference type="ARBA" id="ARBA00008724"/>
    </source>
</evidence>
<organism evidence="9 10">
    <name type="scientific">Candidatus Shapirobacteria bacterium CG10_big_fil_rev_8_21_14_0_10_40_9</name>
    <dbReference type="NCBI Taxonomy" id="1974888"/>
    <lineage>
        <taxon>Bacteria</taxon>
        <taxon>Candidatus Shapironibacteriota</taxon>
    </lineage>
</organism>
<keyword evidence="2 6" id="KW-0963">Cytoplasm</keyword>